<dbReference type="EMBL" id="CP068570">
    <property type="protein sequence ID" value="QQZ51541.1"/>
    <property type="molecule type" value="Genomic_DNA"/>
</dbReference>
<dbReference type="AlphaFoldDB" id="A0A974SA45"/>
<evidence type="ECO:0000313" key="1">
    <source>
        <dbReference type="EMBL" id="QQZ51541.1"/>
    </source>
</evidence>
<proteinExistence type="predicted"/>
<reference evidence="1" key="1">
    <citation type="submission" date="2021-01" db="EMBL/GenBank/DDBJ databases">
        <title>Genome sequence of Phenylobacterium sp. 20VBR1 isolated from a valley glaceir, Ny-Alesund, Svalbard.</title>
        <authorList>
            <person name="Thomas F.A."/>
            <person name="Krishnan K.P."/>
            <person name="Sinha R.K."/>
        </authorList>
    </citation>
    <scope>NUCLEOTIDE SEQUENCE</scope>
    <source>
        <strain evidence="1">20VBR1</strain>
    </source>
</reference>
<organism evidence="1">
    <name type="scientific">Phenylobacterium glaciei</name>
    <dbReference type="NCBI Taxonomy" id="2803784"/>
    <lineage>
        <taxon>Bacteria</taxon>
        <taxon>Pseudomonadati</taxon>
        <taxon>Pseudomonadota</taxon>
        <taxon>Alphaproteobacteria</taxon>
        <taxon>Caulobacterales</taxon>
        <taxon>Caulobacteraceae</taxon>
        <taxon>Phenylobacterium</taxon>
    </lineage>
</organism>
<name>A0A974SA45_9CAUL</name>
<sequence length="53" mass="5523">MNAETATFLVALSGAVVSNVSDVLAVGLTVVQAPSIKANPKLSKVNDRIRLPF</sequence>
<protein>
    <submittedName>
        <fullName evidence="1">Uncharacterized protein</fullName>
    </submittedName>
</protein>
<accession>A0A974SA45</accession>
<gene>
    <name evidence="1" type="ORF">JKL49_11455</name>
</gene>